<dbReference type="InterPro" id="IPR049278">
    <property type="entry name" value="MS_channel_C"/>
</dbReference>
<dbReference type="InterPro" id="IPR025692">
    <property type="entry name" value="MscS_IM_dom1"/>
</dbReference>
<evidence type="ECO:0000259" key="14">
    <source>
        <dbReference type="Pfam" id="PF21088"/>
    </source>
</evidence>
<feature type="domain" description="Mechanosensitive ion channel MscS C-terminal" evidence="13">
    <location>
        <begin position="989"/>
        <end position="1071"/>
    </location>
</feature>
<feature type="domain" description="Mechanosensitive ion channel MscS porin" evidence="12">
    <location>
        <begin position="37"/>
        <end position="262"/>
    </location>
</feature>
<feature type="transmembrane region" description="Helical" evidence="8">
    <location>
        <begin position="831"/>
        <end position="852"/>
    </location>
</feature>
<comment type="similarity">
    <text evidence="2">Belongs to the MscS (TC 1.A.23) family.</text>
</comment>
<dbReference type="InterPro" id="IPR006685">
    <property type="entry name" value="MscS_channel_2nd"/>
</dbReference>
<feature type="transmembrane region" description="Helical" evidence="8">
    <location>
        <begin position="536"/>
        <end position="560"/>
    </location>
</feature>
<keyword evidence="7" id="KW-0175">Coiled coil</keyword>
<feature type="domain" description="Mechanosensitive ion channel transmembrane helices 2/3" evidence="14">
    <location>
        <begin position="872"/>
        <end position="913"/>
    </location>
</feature>
<evidence type="ECO:0000256" key="5">
    <source>
        <dbReference type="ARBA" id="ARBA00022989"/>
    </source>
</evidence>
<keyword evidence="5 8" id="KW-1133">Transmembrane helix</keyword>
<feature type="coiled-coil region" evidence="7">
    <location>
        <begin position="401"/>
        <end position="428"/>
    </location>
</feature>
<organism evidence="15 16">
    <name type="scientific">Azotobacter bryophylli</name>
    <dbReference type="NCBI Taxonomy" id="1986537"/>
    <lineage>
        <taxon>Bacteria</taxon>
        <taxon>Pseudomonadati</taxon>
        <taxon>Pseudomonadota</taxon>
        <taxon>Gammaproteobacteria</taxon>
        <taxon>Pseudomonadales</taxon>
        <taxon>Pseudomonadaceae</taxon>
        <taxon>Azotobacter</taxon>
    </lineage>
</organism>
<dbReference type="Pfam" id="PF12795">
    <property type="entry name" value="MscS_porin"/>
    <property type="match status" value="1"/>
</dbReference>
<evidence type="ECO:0000256" key="8">
    <source>
        <dbReference type="SAM" id="Phobius"/>
    </source>
</evidence>
<accession>A0ABV7AST4</accession>
<dbReference type="PANTHER" id="PTHR30347:SF1">
    <property type="entry name" value="MECHANOSENSITIVE CHANNEL MSCK"/>
    <property type="match status" value="1"/>
</dbReference>
<evidence type="ECO:0000256" key="1">
    <source>
        <dbReference type="ARBA" id="ARBA00004651"/>
    </source>
</evidence>
<evidence type="ECO:0000256" key="2">
    <source>
        <dbReference type="ARBA" id="ARBA00008017"/>
    </source>
</evidence>
<evidence type="ECO:0000256" key="7">
    <source>
        <dbReference type="SAM" id="Coils"/>
    </source>
</evidence>
<feature type="chain" id="PRO_5045297412" evidence="9">
    <location>
        <begin position="25"/>
        <end position="1120"/>
    </location>
</feature>
<feature type="transmembrane region" description="Helical" evidence="8">
    <location>
        <begin position="566"/>
        <end position="585"/>
    </location>
</feature>
<keyword evidence="4 8" id="KW-0812">Transmembrane</keyword>
<feature type="transmembrane region" description="Helical" evidence="8">
    <location>
        <begin position="900"/>
        <end position="927"/>
    </location>
</feature>
<evidence type="ECO:0000256" key="9">
    <source>
        <dbReference type="SAM" id="SignalP"/>
    </source>
</evidence>
<evidence type="ECO:0000313" key="15">
    <source>
        <dbReference type="EMBL" id="MFC2971797.1"/>
    </source>
</evidence>
<feature type="transmembrane region" description="Helical" evidence="8">
    <location>
        <begin position="615"/>
        <end position="632"/>
    </location>
</feature>
<feature type="transmembrane region" description="Helical" evidence="8">
    <location>
        <begin position="713"/>
        <end position="732"/>
    </location>
</feature>
<dbReference type="PANTHER" id="PTHR30347">
    <property type="entry name" value="POTASSIUM CHANNEL RELATED"/>
    <property type="match status" value="1"/>
</dbReference>
<feature type="coiled-coil region" evidence="7">
    <location>
        <begin position="276"/>
        <end position="324"/>
    </location>
</feature>
<protein>
    <submittedName>
        <fullName evidence="15">Mechanosensitive channel MscK</fullName>
    </submittedName>
</protein>
<gene>
    <name evidence="15" type="primary">mscK</name>
    <name evidence="15" type="ORF">ACFOJE_06165</name>
</gene>
<dbReference type="EMBL" id="JBHRSJ010000011">
    <property type="protein sequence ID" value="MFC2971797.1"/>
    <property type="molecule type" value="Genomic_DNA"/>
</dbReference>
<feature type="transmembrane region" description="Helical" evidence="8">
    <location>
        <begin position="873"/>
        <end position="894"/>
    </location>
</feature>
<dbReference type="InterPro" id="IPR010920">
    <property type="entry name" value="LSM_dom_sf"/>
</dbReference>
<dbReference type="InterPro" id="IPR011066">
    <property type="entry name" value="MscS_channel_C_sf"/>
</dbReference>
<dbReference type="SUPFAM" id="SSF82689">
    <property type="entry name" value="Mechanosensitive channel protein MscS (YggB), C-terminal domain"/>
    <property type="match status" value="1"/>
</dbReference>
<name>A0ABV7AST4_9GAMM</name>
<evidence type="ECO:0000256" key="3">
    <source>
        <dbReference type="ARBA" id="ARBA00022475"/>
    </source>
</evidence>
<dbReference type="Proteomes" id="UP001595457">
    <property type="component" value="Unassembled WGS sequence"/>
</dbReference>
<dbReference type="InterPro" id="IPR006686">
    <property type="entry name" value="MscS_channel_CS"/>
</dbReference>
<keyword evidence="3" id="KW-1003">Cell membrane</keyword>
<keyword evidence="9" id="KW-0732">Signal</keyword>
<dbReference type="Gene3D" id="2.30.30.60">
    <property type="match status" value="1"/>
</dbReference>
<dbReference type="Pfam" id="PF00924">
    <property type="entry name" value="MS_channel_2nd"/>
    <property type="match status" value="1"/>
</dbReference>
<evidence type="ECO:0000259" key="12">
    <source>
        <dbReference type="Pfam" id="PF12795"/>
    </source>
</evidence>
<feature type="domain" description="Mechanosensitive ion channel MscS" evidence="10">
    <location>
        <begin position="915"/>
        <end position="980"/>
    </location>
</feature>
<evidence type="ECO:0000259" key="13">
    <source>
        <dbReference type="Pfam" id="PF21082"/>
    </source>
</evidence>
<dbReference type="Pfam" id="PF21088">
    <property type="entry name" value="MS_channel_1st"/>
    <property type="match status" value="1"/>
</dbReference>
<sequence>MPALHTLISILLLALCLNLPTLQAAEPPSRDAVQNSLANLADRKLPEVEEAAIQQLLEQTLGQLDQLQATQQRLVDLKRLLADAPGQIAAARRDLARLRETPVEDIAVRYANTEVPQLEEQLSSRGNQLSAWQEARGAANSRAIAALTRPERAPLEIGQNQARIQQINDTLKADKTDGTPLSPERRDQLNAELAALQAVNELRRQELANNNLLQDLGSSQRDLLDERIGRMEKDVQALQSLINQKRLAQSEATYAELSRNANINHGGLLAKEGEANLKLSNDLLRTTDRLNELTQRNLETKQKLDTLNQNEEALHEQIEVLRGSLLLAKILFRQKMALPVVETDATLADNVADIRLYQFELAQQREQLKDPAAYVDQLLASQPATDSQISPQQRDDLLQLVRTRSDLIEQLNRELNVLLNEAITLQMNQQQLFDTAKHLRTTLEEQLFWIPSNKPMDLDWLKAAPRQIEQQVGHVPWTSVLKELGAGLLKRPLIFLPLLLMMGVLLWRRREITQRLAKLHRDVGHYQRDNQLNTPLALLFNLLLALPGTLFLALCGYALQSDARGQNAYLGAALIDMAAAWLVLYTTYRVLSPGGVAELHFGWARPQVAFLRKQMRHLGLVVLALVGVAGFTENQPIIPENDVFGNLVLLTGYLMMCWLLAKVLLRGPASGNASPLSLLIGLLFTLLPLGMVVALGLGYYYTTLKLSGRLVETLYVLLFWVVIEATLVRGLSVAARRLAYQRALTKRQTAQADGGSDGETPEAPVLDIEQVNQQSLRLIRLTLFGLLLGSLYWVWADLITVVDYLETIKLYQFSSGSGATATQVAISLRDLLASLLVGAITVVLARNLPGLLEVLVLSRLKLAQGSAYAATTLLSYVIYGFGLVTSLSILGVSWDKLQWLVAALSVGIGFGMQEIIANFISGLIILFERPVRIGDMVTVSGVSGSVNKIRIRATHILDADRKVVVVPNKTFITSQLTNWTLGDTVTRLVLKVGVGYGSNLELVRKLLYQAANENPRVMHDPEPLVLFQSFGESTLDHDLVIHVRELGDRSRATDEINRRIDELFRQNDIDIAFRQVDVFVKNLEGQEAQIERGAAVLGAAGAAAAESKNALPGQSVQGKA</sequence>
<dbReference type="SUPFAM" id="SSF82861">
    <property type="entry name" value="Mechanosensitive channel protein MscS (YggB), transmembrane region"/>
    <property type="match status" value="1"/>
</dbReference>
<dbReference type="NCBIfam" id="NF008438">
    <property type="entry name" value="PRK11281.1"/>
    <property type="match status" value="1"/>
</dbReference>
<dbReference type="RefSeq" id="WP_377813409.1">
    <property type="nucleotide sequence ID" value="NZ_JBHRSJ010000011.1"/>
</dbReference>
<dbReference type="Gene3D" id="1.10.287.1260">
    <property type="match status" value="1"/>
</dbReference>
<comment type="caution">
    <text evidence="15">The sequence shown here is derived from an EMBL/GenBank/DDBJ whole genome shotgun (WGS) entry which is preliminary data.</text>
</comment>
<feature type="transmembrane region" description="Helical" evidence="8">
    <location>
        <begin position="488"/>
        <end position="507"/>
    </location>
</feature>
<evidence type="ECO:0000256" key="6">
    <source>
        <dbReference type="ARBA" id="ARBA00023136"/>
    </source>
</evidence>
<reference evidence="16" key="1">
    <citation type="journal article" date="2019" name="Int. J. Syst. Evol. Microbiol.">
        <title>The Global Catalogue of Microorganisms (GCM) 10K type strain sequencing project: providing services to taxonomists for standard genome sequencing and annotation.</title>
        <authorList>
            <consortium name="The Broad Institute Genomics Platform"/>
            <consortium name="The Broad Institute Genome Sequencing Center for Infectious Disease"/>
            <person name="Wu L."/>
            <person name="Ma J."/>
        </authorList>
    </citation>
    <scope>NUCLEOTIDE SEQUENCE [LARGE SCALE GENOMIC DNA]</scope>
    <source>
        <strain evidence="16">KCTC 62195</strain>
    </source>
</reference>
<keyword evidence="6 8" id="KW-0472">Membrane</keyword>
<feature type="transmembrane region" description="Helical" evidence="8">
    <location>
        <begin position="778"/>
        <end position="795"/>
    </location>
</feature>
<feature type="transmembrane region" description="Helical" evidence="8">
    <location>
        <begin position="644"/>
        <end position="665"/>
    </location>
</feature>
<dbReference type="Pfam" id="PF12794">
    <property type="entry name" value="MscS_TM"/>
    <property type="match status" value="1"/>
</dbReference>
<dbReference type="InterPro" id="IPR052702">
    <property type="entry name" value="MscS-like_channel"/>
</dbReference>
<dbReference type="InterPro" id="IPR024393">
    <property type="entry name" value="MscS_porin"/>
</dbReference>
<evidence type="ECO:0000313" key="16">
    <source>
        <dbReference type="Proteomes" id="UP001595457"/>
    </source>
</evidence>
<dbReference type="Gene3D" id="3.30.70.100">
    <property type="match status" value="1"/>
</dbReference>
<dbReference type="PROSITE" id="PS01246">
    <property type="entry name" value="UPF0003"/>
    <property type="match status" value="1"/>
</dbReference>
<dbReference type="InterPro" id="IPR049142">
    <property type="entry name" value="MS_channel_1st"/>
</dbReference>
<keyword evidence="16" id="KW-1185">Reference proteome</keyword>
<feature type="transmembrane region" description="Helical" evidence="8">
    <location>
        <begin position="677"/>
        <end position="701"/>
    </location>
</feature>
<dbReference type="InterPro" id="IPR011014">
    <property type="entry name" value="MscS_channel_TM-2"/>
</dbReference>
<proteinExistence type="inferred from homology"/>
<feature type="domain" description="Mechanosensitive ion channel inner membrane" evidence="11">
    <location>
        <begin position="492"/>
        <end position="811"/>
    </location>
</feature>
<dbReference type="Pfam" id="PF21082">
    <property type="entry name" value="MS_channel_3rd"/>
    <property type="match status" value="1"/>
</dbReference>
<evidence type="ECO:0000259" key="11">
    <source>
        <dbReference type="Pfam" id="PF12794"/>
    </source>
</evidence>
<dbReference type="SUPFAM" id="SSF50182">
    <property type="entry name" value="Sm-like ribonucleoproteins"/>
    <property type="match status" value="1"/>
</dbReference>
<evidence type="ECO:0000256" key="4">
    <source>
        <dbReference type="ARBA" id="ARBA00022692"/>
    </source>
</evidence>
<dbReference type="InterPro" id="IPR023408">
    <property type="entry name" value="MscS_beta-dom_sf"/>
</dbReference>
<feature type="signal peptide" evidence="9">
    <location>
        <begin position="1"/>
        <end position="24"/>
    </location>
</feature>
<evidence type="ECO:0000259" key="10">
    <source>
        <dbReference type="Pfam" id="PF00924"/>
    </source>
</evidence>
<comment type="subcellular location">
    <subcellularLocation>
        <location evidence="1">Cell membrane</location>
        <topology evidence="1">Multi-pass membrane protein</topology>
    </subcellularLocation>
</comment>